<dbReference type="Gene3D" id="1.10.3720.10">
    <property type="entry name" value="MetI-like"/>
    <property type="match status" value="1"/>
</dbReference>
<comment type="similarity">
    <text evidence="2">Belongs to the binding-protein-dependent transport system permease family. CysTW subfamily.</text>
</comment>
<dbReference type="PROSITE" id="PS50928">
    <property type="entry name" value="ABC_TM1"/>
    <property type="match status" value="1"/>
</dbReference>
<keyword evidence="11" id="KW-1185">Reference proteome</keyword>
<evidence type="ECO:0000313" key="10">
    <source>
        <dbReference type="EMBL" id="GEO12475.1"/>
    </source>
</evidence>
<dbReference type="PANTHER" id="PTHR42929:SF5">
    <property type="entry name" value="ABC TRANSPORTER PERMEASE PROTEIN"/>
    <property type="match status" value="1"/>
</dbReference>
<dbReference type="SUPFAM" id="SSF161098">
    <property type="entry name" value="MetI-like"/>
    <property type="match status" value="1"/>
</dbReference>
<evidence type="ECO:0000313" key="11">
    <source>
        <dbReference type="Proteomes" id="UP000321085"/>
    </source>
</evidence>
<dbReference type="EMBL" id="BJYU01000001">
    <property type="protein sequence ID" value="GEO12475.1"/>
    <property type="molecule type" value="Genomic_DNA"/>
</dbReference>
<feature type="transmembrane region" description="Helical" evidence="8">
    <location>
        <begin position="263"/>
        <end position="285"/>
    </location>
</feature>
<dbReference type="PANTHER" id="PTHR42929">
    <property type="entry name" value="INNER MEMBRANE ABC TRANSPORTER PERMEASE PROTEIN YDCU-RELATED-RELATED"/>
    <property type="match status" value="1"/>
</dbReference>
<evidence type="ECO:0000256" key="5">
    <source>
        <dbReference type="ARBA" id="ARBA00022692"/>
    </source>
</evidence>
<evidence type="ECO:0000256" key="4">
    <source>
        <dbReference type="ARBA" id="ARBA00022475"/>
    </source>
</evidence>
<reference evidence="10 11" key="1">
    <citation type="submission" date="2019-07" db="EMBL/GenBank/DDBJ databases">
        <title>Whole genome shotgun sequence of Microvirga aerophila NBRC 106136.</title>
        <authorList>
            <person name="Hosoyama A."/>
            <person name="Uohara A."/>
            <person name="Ohji S."/>
            <person name="Ichikawa N."/>
        </authorList>
    </citation>
    <scope>NUCLEOTIDE SEQUENCE [LARGE SCALE GENOMIC DNA]</scope>
    <source>
        <strain evidence="10 11">NBRC 106136</strain>
    </source>
</reference>
<dbReference type="Pfam" id="PF00528">
    <property type="entry name" value="BPD_transp_1"/>
    <property type="match status" value="1"/>
</dbReference>
<evidence type="ECO:0000259" key="9">
    <source>
        <dbReference type="PROSITE" id="PS50928"/>
    </source>
</evidence>
<evidence type="ECO:0000256" key="8">
    <source>
        <dbReference type="RuleBase" id="RU363032"/>
    </source>
</evidence>
<feature type="domain" description="ABC transmembrane type-1" evidence="9">
    <location>
        <begin position="177"/>
        <end position="383"/>
    </location>
</feature>
<evidence type="ECO:0000256" key="7">
    <source>
        <dbReference type="ARBA" id="ARBA00023136"/>
    </source>
</evidence>
<keyword evidence="7 8" id="KW-0472">Membrane</keyword>
<accession>A0A512BKN3</accession>
<dbReference type="GO" id="GO:0055085">
    <property type="term" value="P:transmembrane transport"/>
    <property type="evidence" value="ECO:0007669"/>
    <property type="project" value="InterPro"/>
</dbReference>
<feature type="transmembrane region" description="Helical" evidence="8">
    <location>
        <begin position="362"/>
        <end position="383"/>
    </location>
</feature>
<keyword evidence="4" id="KW-1003">Cell membrane</keyword>
<feature type="transmembrane region" description="Helical" evidence="8">
    <location>
        <begin position="213"/>
        <end position="235"/>
    </location>
</feature>
<organism evidence="10 11">
    <name type="scientific">Microvirga aerophila</name>
    <dbReference type="NCBI Taxonomy" id="670291"/>
    <lineage>
        <taxon>Bacteria</taxon>
        <taxon>Pseudomonadati</taxon>
        <taxon>Pseudomonadota</taxon>
        <taxon>Alphaproteobacteria</taxon>
        <taxon>Hyphomicrobiales</taxon>
        <taxon>Methylobacteriaceae</taxon>
        <taxon>Microvirga</taxon>
    </lineage>
</organism>
<protein>
    <submittedName>
        <fullName evidence="10">ABC transporter permease</fullName>
    </submittedName>
</protein>
<gene>
    <name evidence="10" type="ORF">MAE02_01710</name>
</gene>
<feature type="transmembrane region" description="Helical" evidence="8">
    <location>
        <begin position="181"/>
        <end position="201"/>
    </location>
</feature>
<proteinExistence type="inferred from homology"/>
<dbReference type="InterPro" id="IPR035906">
    <property type="entry name" value="MetI-like_sf"/>
</dbReference>
<dbReference type="CDD" id="cd06261">
    <property type="entry name" value="TM_PBP2"/>
    <property type="match status" value="1"/>
</dbReference>
<keyword evidence="3 8" id="KW-0813">Transport</keyword>
<feature type="transmembrane region" description="Helical" evidence="8">
    <location>
        <begin position="306"/>
        <end position="335"/>
    </location>
</feature>
<dbReference type="InterPro" id="IPR000515">
    <property type="entry name" value="MetI-like"/>
</dbReference>
<dbReference type="GO" id="GO:0005886">
    <property type="term" value="C:plasma membrane"/>
    <property type="evidence" value="ECO:0007669"/>
    <property type="project" value="UniProtKB-SubCell"/>
</dbReference>
<keyword evidence="5 8" id="KW-0812">Transmembrane</keyword>
<evidence type="ECO:0000256" key="1">
    <source>
        <dbReference type="ARBA" id="ARBA00004651"/>
    </source>
</evidence>
<dbReference type="AlphaFoldDB" id="A0A512BKN3"/>
<dbReference type="Proteomes" id="UP000321085">
    <property type="component" value="Unassembled WGS sequence"/>
</dbReference>
<name>A0A512BKN3_9HYPH</name>
<evidence type="ECO:0000256" key="6">
    <source>
        <dbReference type="ARBA" id="ARBA00022989"/>
    </source>
</evidence>
<sequence>MSRASARETLGALLLIVPLLAFLAVFFLWPLWTMVTAAVVDDTVSRVLPRTAAAIVSWDGRDLPPPQVHEALVADLRQANDQQALGETVRRLNSAVSGFRTLLSRTTSSARDGADPKTIDLAAVDPRWKDPRYWLALKDAVPPYTDRNLLAAVDMKRDADGAVVSEAPGASANRLIMFRTFLIAAIVTAACAAIGLPYAMLAAAVTGWKRSALLLAVLVPLWTSLLVRTTAWFVLLQNEGLINGALQAIGFIDSPLPLIFNRLGVVIAMTHVLLPFMVLPIYSVLLSVPRNLMQAAASMGASPLRAFWRVLLPLSLPGLLSGSLLVFMVAIGYYITPALVGGANDQMISSVIAFYATGTANWGLAGALGVILLLVTTILYLIYGRLSKSPQLLGA</sequence>
<comment type="caution">
    <text evidence="10">The sequence shown here is derived from an EMBL/GenBank/DDBJ whole genome shotgun (WGS) entry which is preliminary data.</text>
</comment>
<evidence type="ECO:0000256" key="3">
    <source>
        <dbReference type="ARBA" id="ARBA00022448"/>
    </source>
</evidence>
<dbReference type="RefSeq" id="WP_114184378.1">
    <property type="nucleotide sequence ID" value="NZ_BJYU01000001.1"/>
</dbReference>
<keyword evidence="6 8" id="KW-1133">Transmembrane helix</keyword>
<evidence type="ECO:0000256" key="2">
    <source>
        <dbReference type="ARBA" id="ARBA00007069"/>
    </source>
</evidence>
<comment type="subcellular location">
    <subcellularLocation>
        <location evidence="1 8">Cell membrane</location>
        <topology evidence="1 8">Multi-pass membrane protein</topology>
    </subcellularLocation>
</comment>
<dbReference type="OrthoDB" id="9807047at2"/>